<protein>
    <recommendedName>
        <fullName evidence="4">Adenosine 5'-phosphosulfate reductase</fullName>
        <shortName evidence="4">APS reductase</shortName>
        <ecNumber evidence="4">1.8.4.10</ecNumber>
    </recommendedName>
    <alternativeName>
        <fullName evidence="4">5'-adenylylsulfate reductase</fullName>
    </alternativeName>
    <alternativeName>
        <fullName evidence="4">Thioredoxin-dependent 5'-adenylylsulfate reductase</fullName>
    </alternativeName>
</protein>
<dbReference type="SUPFAM" id="SSF52402">
    <property type="entry name" value="Adenine nucleotide alpha hydrolases-like"/>
    <property type="match status" value="1"/>
</dbReference>
<reference evidence="7 8" key="1">
    <citation type="submission" date="2017-10" db="EMBL/GenBank/DDBJ databases">
        <title>Draft genome of Longibacter Salinarum.</title>
        <authorList>
            <person name="Goh K.M."/>
            <person name="Shamsir M.S."/>
            <person name="Lim S.W."/>
        </authorList>
    </citation>
    <scope>NUCLEOTIDE SEQUENCE [LARGE SCALE GENOMIC DNA]</scope>
    <source>
        <strain evidence="7 8">KCTC 52045</strain>
    </source>
</reference>
<comment type="cofactor">
    <cofactor evidence="4">
        <name>[4Fe-4S] cluster</name>
        <dbReference type="ChEBI" id="CHEBI:49883"/>
    </cofactor>
    <text evidence="4">Binds 1 [4Fe-4S] cluster per subunit.</text>
</comment>
<dbReference type="GO" id="GO:0019379">
    <property type="term" value="P:sulfate assimilation, phosphoadenylyl sulfate reduction by phosphoadenylyl-sulfate reductase (thioredoxin)"/>
    <property type="evidence" value="ECO:0007669"/>
    <property type="project" value="UniProtKB-UniRule"/>
</dbReference>
<feature type="region of interest" description="Disordered" evidence="5">
    <location>
        <begin position="1"/>
        <end position="44"/>
    </location>
</feature>
<accession>A0A2A8D1E6</accession>
<keyword evidence="4" id="KW-0963">Cytoplasm</keyword>
<dbReference type="AlphaFoldDB" id="A0A2A8D1E6"/>
<feature type="active site" description="Nucleophile; cysteine thiosulfonate intermediate" evidence="4">
    <location>
        <position position="288"/>
    </location>
</feature>
<keyword evidence="4" id="KW-0408">Iron</keyword>
<dbReference type="OrthoDB" id="9794018at2"/>
<dbReference type="InterPro" id="IPR002500">
    <property type="entry name" value="PAPS_reduct_dom"/>
</dbReference>
<keyword evidence="4" id="KW-0479">Metal-binding</keyword>
<comment type="similarity">
    <text evidence="1 4">Belongs to the PAPS reductase family. CysH subfamily.</text>
</comment>
<feature type="compositionally biased region" description="Low complexity" evidence="5">
    <location>
        <begin position="1"/>
        <end position="28"/>
    </location>
</feature>
<dbReference type="Gene3D" id="3.40.50.620">
    <property type="entry name" value="HUPs"/>
    <property type="match status" value="1"/>
</dbReference>
<feature type="domain" description="Phosphoadenosine phosphosulphate reductase" evidence="6">
    <location>
        <begin position="102"/>
        <end position="267"/>
    </location>
</feature>
<dbReference type="PANTHER" id="PTHR46509:SF1">
    <property type="entry name" value="PHOSPHOADENOSINE PHOSPHOSULFATE REDUCTASE"/>
    <property type="match status" value="1"/>
</dbReference>
<dbReference type="GO" id="GO:0004604">
    <property type="term" value="F:phosphoadenylyl-sulfate reductase (thioredoxin) activity"/>
    <property type="evidence" value="ECO:0007669"/>
    <property type="project" value="UniProtKB-UniRule"/>
</dbReference>
<comment type="caution">
    <text evidence="7">The sequence shown here is derived from an EMBL/GenBank/DDBJ whole genome shotgun (WGS) entry which is preliminary data.</text>
</comment>
<keyword evidence="4" id="KW-0411">Iron-sulfur</keyword>
<feature type="binding site" evidence="4">
    <location>
        <position position="179"/>
    </location>
    <ligand>
        <name>[4Fe-4S] cluster</name>
        <dbReference type="ChEBI" id="CHEBI:49883"/>
    </ligand>
</feature>
<evidence type="ECO:0000259" key="6">
    <source>
        <dbReference type="Pfam" id="PF01507"/>
    </source>
</evidence>
<dbReference type="GO" id="GO:0051539">
    <property type="term" value="F:4 iron, 4 sulfur cluster binding"/>
    <property type="evidence" value="ECO:0007669"/>
    <property type="project" value="UniProtKB-UniRule"/>
</dbReference>
<dbReference type="HAMAP" id="MF_00063">
    <property type="entry name" value="CysH"/>
    <property type="match status" value="1"/>
</dbReference>
<name>A0A2A8D1E6_9BACT</name>
<comment type="catalytic activity">
    <reaction evidence="4">
        <text>[thioredoxin]-disulfide + sulfite + AMP + 2 H(+) = adenosine 5'-phosphosulfate + [thioredoxin]-dithiol</text>
        <dbReference type="Rhea" id="RHEA:21976"/>
        <dbReference type="Rhea" id="RHEA-COMP:10698"/>
        <dbReference type="Rhea" id="RHEA-COMP:10700"/>
        <dbReference type="ChEBI" id="CHEBI:15378"/>
        <dbReference type="ChEBI" id="CHEBI:17359"/>
        <dbReference type="ChEBI" id="CHEBI:29950"/>
        <dbReference type="ChEBI" id="CHEBI:50058"/>
        <dbReference type="ChEBI" id="CHEBI:58243"/>
        <dbReference type="ChEBI" id="CHEBI:456215"/>
        <dbReference type="EC" id="1.8.4.10"/>
    </reaction>
</comment>
<keyword evidence="2 4" id="KW-0560">Oxidoreductase</keyword>
<gene>
    <name evidence="4" type="primary">cysH</name>
    <name evidence="7" type="ORF">CRI94_05430</name>
</gene>
<comment type="subcellular location">
    <subcellularLocation>
        <location evidence="4">Cytoplasm</location>
    </subcellularLocation>
</comment>
<comment type="function">
    <text evidence="4">Catalyzes the formation of sulfite from adenosine 5'-phosphosulfate (APS) using thioredoxin as an electron donor.</text>
</comment>
<evidence type="ECO:0000313" key="7">
    <source>
        <dbReference type="EMBL" id="PEN14468.1"/>
    </source>
</evidence>
<dbReference type="EMBL" id="PDEQ01000002">
    <property type="protein sequence ID" value="PEN14468.1"/>
    <property type="molecule type" value="Genomic_DNA"/>
</dbReference>
<proteinExistence type="inferred from homology"/>
<keyword evidence="8" id="KW-1185">Reference proteome</keyword>
<organism evidence="7 8">
    <name type="scientific">Longibacter salinarum</name>
    <dbReference type="NCBI Taxonomy" id="1850348"/>
    <lineage>
        <taxon>Bacteria</taxon>
        <taxon>Pseudomonadati</taxon>
        <taxon>Rhodothermota</taxon>
        <taxon>Rhodothermia</taxon>
        <taxon>Rhodothermales</taxon>
        <taxon>Salisaetaceae</taxon>
        <taxon>Longibacter</taxon>
    </lineage>
</organism>
<dbReference type="CDD" id="cd23945">
    <property type="entry name" value="PAPS_reductase"/>
    <property type="match status" value="1"/>
</dbReference>
<dbReference type="InterPro" id="IPR014729">
    <property type="entry name" value="Rossmann-like_a/b/a_fold"/>
</dbReference>
<comment type="pathway">
    <text evidence="3 4">Sulfur metabolism; hydrogen sulfide biosynthesis; sulfite from sulfate.</text>
</comment>
<dbReference type="GO" id="GO:0070814">
    <property type="term" value="P:hydrogen sulfide biosynthetic process"/>
    <property type="evidence" value="ECO:0007669"/>
    <property type="project" value="UniProtKB-UniRule"/>
</dbReference>
<dbReference type="PANTHER" id="PTHR46509">
    <property type="entry name" value="PHOSPHOADENOSINE PHOSPHOSULFATE REDUCTASE"/>
    <property type="match status" value="1"/>
</dbReference>
<evidence type="ECO:0000256" key="1">
    <source>
        <dbReference type="ARBA" id="ARBA00009732"/>
    </source>
</evidence>
<evidence type="ECO:0000256" key="4">
    <source>
        <dbReference type="HAMAP-Rule" id="MF_00063"/>
    </source>
</evidence>
<evidence type="ECO:0000313" key="8">
    <source>
        <dbReference type="Proteomes" id="UP000220102"/>
    </source>
</evidence>
<dbReference type="Proteomes" id="UP000220102">
    <property type="component" value="Unassembled WGS sequence"/>
</dbReference>
<dbReference type="GO" id="GO:0043866">
    <property type="term" value="F:adenylyl-sulfate reductase (thioredoxin) activity"/>
    <property type="evidence" value="ECO:0007669"/>
    <property type="project" value="UniProtKB-EC"/>
</dbReference>
<feature type="binding site" evidence="4">
    <location>
        <position position="180"/>
    </location>
    <ligand>
        <name>[4Fe-4S] cluster</name>
        <dbReference type="ChEBI" id="CHEBI:49883"/>
    </ligand>
</feature>
<dbReference type="InterPro" id="IPR004511">
    <property type="entry name" value="PAPS/APS_Rdtase"/>
</dbReference>
<feature type="binding site" evidence="4">
    <location>
        <position position="265"/>
    </location>
    <ligand>
        <name>[4Fe-4S] cluster</name>
        <dbReference type="ChEBI" id="CHEBI:49883"/>
    </ligand>
</feature>
<evidence type="ECO:0000256" key="2">
    <source>
        <dbReference type="ARBA" id="ARBA00023002"/>
    </source>
</evidence>
<dbReference type="GO" id="GO:0005737">
    <property type="term" value="C:cytoplasm"/>
    <property type="evidence" value="ECO:0007669"/>
    <property type="project" value="UniProtKB-SubCell"/>
</dbReference>
<dbReference type="NCBIfam" id="TIGR00434">
    <property type="entry name" value="cysH"/>
    <property type="match status" value="1"/>
</dbReference>
<evidence type="ECO:0000256" key="5">
    <source>
        <dbReference type="SAM" id="MobiDB-lite"/>
    </source>
</evidence>
<evidence type="ECO:0000256" key="3">
    <source>
        <dbReference type="ARBA" id="ARBA00024327"/>
    </source>
</evidence>
<dbReference type="GO" id="GO:0046872">
    <property type="term" value="F:metal ion binding"/>
    <property type="evidence" value="ECO:0007669"/>
    <property type="project" value="UniProtKB-KW"/>
</dbReference>
<feature type="binding site" evidence="4">
    <location>
        <position position="262"/>
    </location>
    <ligand>
        <name>[4Fe-4S] cluster</name>
        <dbReference type="ChEBI" id="CHEBI:49883"/>
    </ligand>
</feature>
<sequence>MVSSSVSDDSAASASSTSSSPTSSSADDCPPKGRPDASDAAFGDVDDPVVDLSAITPPAATDPQSWTRSRLAALNAQFEPRDPQVILQWAVQTFGSGLAQGTGFGPSGVVIMHMLSEIDPSTTFFYLDTDLLFPETYDLKDELADTLGISITRVHGGATPDEQAEAEGPELWNRDPDRCCFLRKVEPLQNFLAKRTAWVTGIRRDQSSSRKKARIVDWAPKCEVVKVNPLATWSRKDVWRYIIENSLPYNELHDRGFPSIGCIPCTKAVDGSGYSRDGRWDGTDKSECGIHT</sequence>
<dbReference type="NCBIfam" id="NF002537">
    <property type="entry name" value="PRK02090.1"/>
    <property type="match status" value="1"/>
</dbReference>
<dbReference type="Pfam" id="PF01507">
    <property type="entry name" value="PAPS_reduct"/>
    <property type="match status" value="1"/>
</dbReference>
<dbReference type="EC" id="1.8.4.10" evidence="4"/>